<proteinExistence type="predicted"/>
<protein>
    <recommendedName>
        <fullName evidence="1">Heterokaryon incompatibility domain-containing protein</fullName>
    </recommendedName>
</protein>
<keyword evidence="3" id="KW-1185">Reference proteome</keyword>
<feature type="domain" description="Heterokaryon incompatibility" evidence="1">
    <location>
        <begin position="44"/>
        <end position="127"/>
    </location>
</feature>
<comment type="caution">
    <text evidence="2">The sequence shown here is derived from an EMBL/GenBank/DDBJ whole genome shotgun (WGS) entry which is preliminary data.</text>
</comment>
<dbReference type="RefSeq" id="XP_018690589.1">
    <property type="nucleotide sequence ID" value="XM_018839468.1"/>
</dbReference>
<dbReference type="AlphaFoldDB" id="A0A178ZC31"/>
<reference evidence="2 3" key="1">
    <citation type="submission" date="2016-04" db="EMBL/GenBank/DDBJ databases">
        <title>Draft genome of Fonsecaea erecta CBS 125763.</title>
        <authorList>
            <person name="Weiss V.A."/>
            <person name="Vicente V.A."/>
            <person name="Raittz R.T."/>
            <person name="Moreno L.F."/>
            <person name="De Souza E.M."/>
            <person name="Pedrosa F.O."/>
            <person name="Steffens M.B."/>
            <person name="Faoro H."/>
            <person name="Tadra-Sfeir M.Z."/>
            <person name="Najafzadeh M.J."/>
            <person name="Felipe M.S."/>
            <person name="Teixeira M."/>
            <person name="Sun J."/>
            <person name="Xi L."/>
            <person name="Gomes R."/>
            <person name="De Azevedo C.M."/>
            <person name="Salgado C.G."/>
            <person name="Da Silva M.B."/>
            <person name="Nascimento M.F."/>
            <person name="Queiroz-Telles F."/>
            <person name="Attili D.S."/>
            <person name="Gorbushina A."/>
        </authorList>
    </citation>
    <scope>NUCLEOTIDE SEQUENCE [LARGE SCALE GENOMIC DNA]</scope>
    <source>
        <strain evidence="2 3">CBS 125763</strain>
    </source>
</reference>
<dbReference type="GeneID" id="30012128"/>
<sequence length="636" mass="71998">MAAASPIAATIASFKLCSCTLLSDLEEHFTISAARVELSTATAVAISYTWGEFDRRKHVLGHWTGAAERRVSFELGAEWDLASFVHRLVQLTSTYQGLWIDQACLPQDVSDEEWADVLMSIPHVFKTLPVIALFPGRLCRCLSTTYQRYQNAIQGPQDGPRSVAFGTSKAVGEAYERLRDIITATECIYANGWCSWVDRIWPSEELRYSRQISVCWAEEGFADCRQPGNPTLKPEELSGMPMLLYRDMESNGASHEDIITEIRRRGSKWIRRLWLAIGENLKEYSEAASTSSFSLDQRKSEDMARFLLGEVMQLGNSSNALSDLFRFVWACEILAQTGKQATKPHDYIFSVWADWPSYQVPRSFSHLTCFELLADALDQFKSGDHQVFVPSSSPAGLINSSSAASWRFTCNLSRDPELIEDTHDVYRPFFWLNPMIGTCSALPLHIEHGFSRPFEPRLVKEWISELPASVVLDHVLDFRQRRNGRFIAEVIRSGTSDMRGDPFSLHGKLHLEVDDIFDFICRSLNLDQAKCRRANLQAICMQRQVTSKFSDTWRYTKEVVCFGLANWKKIEDARLGGQRTLSVNITNENWPLYEAVSIPGQSDHFSIAGVWIPLCDICECELECTIDNDDINGALV</sequence>
<name>A0A178ZC31_9EURO</name>
<evidence type="ECO:0000313" key="3">
    <source>
        <dbReference type="Proteomes" id="UP000078343"/>
    </source>
</evidence>
<dbReference type="Proteomes" id="UP000078343">
    <property type="component" value="Unassembled WGS sequence"/>
</dbReference>
<evidence type="ECO:0000313" key="2">
    <source>
        <dbReference type="EMBL" id="OAP57222.1"/>
    </source>
</evidence>
<gene>
    <name evidence="2" type="ORF">AYL99_07960</name>
</gene>
<dbReference type="Pfam" id="PF06985">
    <property type="entry name" value="HET"/>
    <property type="match status" value="1"/>
</dbReference>
<organism evidence="2 3">
    <name type="scientific">Fonsecaea erecta</name>
    <dbReference type="NCBI Taxonomy" id="1367422"/>
    <lineage>
        <taxon>Eukaryota</taxon>
        <taxon>Fungi</taxon>
        <taxon>Dikarya</taxon>
        <taxon>Ascomycota</taxon>
        <taxon>Pezizomycotina</taxon>
        <taxon>Eurotiomycetes</taxon>
        <taxon>Chaetothyriomycetidae</taxon>
        <taxon>Chaetothyriales</taxon>
        <taxon>Herpotrichiellaceae</taxon>
        <taxon>Fonsecaea</taxon>
    </lineage>
</organism>
<dbReference type="OrthoDB" id="4144371at2759"/>
<accession>A0A178ZC31</accession>
<dbReference type="EMBL" id="LVYI01000007">
    <property type="protein sequence ID" value="OAP57222.1"/>
    <property type="molecule type" value="Genomic_DNA"/>
</dbReference>
<dbReference type="InterPro" id="IPR010730">
    <property type="entry name" value="HET"/>
</dbReference>
<evidence type="ECO:0000259" key="1">
    <source>
        <dbReference type="Pfam" id="PF06985"/>
    </source>
</evidence>